<dbReference type="InterPro" id="IPR042106">
    <property type="entry name" value="Nuo/plastoQ_OxRdtase_6_NuoJ"/>
</dbReference>
<dbReference type="Pfam" id="PF00499">
    <property type="entry name" value="Oxidored_q3"/>
    <property type="match status" value="1"/>
</dbReference>
<feature type="transmembrane region" description="Helical" evidence="4">
    <location>
        <begin position="6"/>
        <end position="22"/>
    </location>
</feature>
<gene>
    <name evidence="5" type="ORF">M9405_02355</name>
</gene>
<name>A0ABY4SSM3_9ENTR</name>
<dbReference type="EC" id="7.1.1.-" evidence="4"/>
<dbReference type="RefSeq" id="WP_250223108.1">
    <property type="nucleotide sequence ID" value="NZ_CP097762.1"/>
</dbReference>
<dbReference type="PANTHER" id="PTHR33269:SF17">
    <property type="entry name" value="NADH-UBIQUINONE OXIDOREDUCTASE CHAIN 6"/>
    <property type="match status" value="1"/>
</dbReference>
<feature type="transmembrane region" description="Helical" evidence="4">
    <location>
        <begin position="94"/>
        <end position="114"/>
    </location>
</feature>
<dbReference type="InterPro" id="IPR001457">
    <property type="entry name" value="NADH_UbQ/plastoQ_OxRdtase_su6"/>
</dbReference>
<accession>A0ABY4SSM3</accession>
<keyword evidence="4" id="KW-0520">NAD</keyword>
<evidence type="ECO:0000313" key="5">
    <source>
        <dbReference type="EMBL" id="URJ24977.1"/>
    </source>
</evidence>
<protein>
    <recommendedName>
        <fullName evidence="2 4">NADH-quinone oxidoreductase subunit J</fullName>
        <ecNumber evidence="4">7.1.1.-</ecNumber>
    </recommendedName>
</protein>
<dbReference type="Gene3D" id="1.20.120.1200">
    <property type="entry name" value="NADH-ubiquinone/plastoquinone oxidoreductase chain 6, subunit NuoJ"/>
    <property type="match status" value="1"/>
</dbReference>
<sequence length="185" mass="20496">MVVLFYFFGILAIISTICVILNRHPVYALLFLIMSFLAISCIFFIVGAPIAGAVEVIIYAGAIMILFIFSVMMLNTNNIIFSIKNTGKNNFIKLSWCCGIIILNSILCAIVLYVCFKIPNSFISIQNQAVGIKQVGIALFGPYIFIVELASFLLLGALISVFYLAQEHKLSNNYSVSSKSKENRI</sequence>
<reference evidence="5" key="1">
    <citation type="submission" date="2022-05" db="EMBL/GenBank/DDBJ databases">
        <title>Impact of host demography and evolutionary history on endosymbiont molecular evolution: a test in carpenter ants (Genus Camponotus) and their Blochmannia endosymbionts.</title>
        <authorList>
            <person name="Manthey J.D."/>
            <person name="Giron J.C."/>
            <person name="Hruska J.P."/>
        </authorList>
    </citation>
    <scope>NUCLEOTIDE SEQUENCE</scope>
    <source>
        <strain evidence="5">C-006</strain>
    </source>
</reference>
<comment type="similarity">
    <text evidence="1 4">Belongs to the complex I subunit 6 family.</text>
</comment>
<feature type="transmembrane region" description="Helical" evidence="4">
    <location>
        <begin position="56"/>
        <end position="74"/>
    </location>
</feature>
<keyword evidence="4" id="KW-0472">Membrane</keyword>
<comment type="subcellular location">
    <subcellularLocation>
        <location evidence="4">Cell membrane</location>
        <topology evidence="4">Multi-pass membrane protein</topology>
    </subcellularLocation>
</comment>
<evidence type="ECO:0000313" key="6">
    <source>
        <dbReference type="Proteomes" id="UP001056834"/>
    </source>
</evidence>
<dbReference type="EMBL" id="CP097762">
    <property type="protein sequence ID" value="URJ24977.1"/>
    <property type="molecule type" value="Genomic_DNA"/>
</dbReference>
<comment type="catalytic activity">
    <reaction evidence="4">
        <text>a quinone + NADH + 5 H(+)(in) = a quinol + NAD(+) + 4 H(+)(out)</text>
        <dbReference type="Rhea" id="RHEA:57888"/>
        <dbReference type="ChEBI" id="CHEBI:15378"/>
        <dbReference type="ChEBI" id="CHEBI:24646"/>
        <dbReference type="ChEBI" id="CHEBI:57540"/>
        <dbReference type="ChEBI" id="CHEBI:57945"/>
        <dbReference type="ChEBI" id="CHEBI:132124"/>
    </reaction>
</comment>
<keyword evidence="4" id="KW-1003">Cell membrane</keyword>
<feature type="transmembrane region" description="Helical" evidence="4">
    <location>
        <begin position="29"/>
        <end position="50"/>
    </location>
</feature>
<dbReference type="Proteomes" id="UP001056834">
    <property type="component" value="Chromosome"/>
</dbReference>
<keyword evidence="6" id="KW-1185">Reference proteome</keyword>
<keyword evidence="4" id="KW-0812">Transmembrane</keyword>
<dbReference type="PANTHER" id="PTHR33269">
    <property type="entry name" value="NADH-UBIQUINONE OXIDOREDUCTASE CHAIN 6"/>
    <property type="match status" value="1"/>
</dbReference>
<evidence type="ECO:0000256" key="1">
    <source>
        <dbReference type="ARBA" id="ARBA00005698"/>
    </source>
</evidence>
<feature type="transmembrane region" description="Helical" evidence="4">
    <location>
        <begin position="143"/>
        <end position="165"/>
    </location>
</feature>
<comment type="subunit">
    <text evidence="3">Composed of 13 different subunits. Subunits NuoA, H, J, K, L, M, N constitute the membrane sector of the complex.</text>
</comment>
<evidence type="ECO:0000256" key="3">
    <source>
        <dbReference type="ARBA" id="ARBA00025811"/>
    </source>
</evidence>
<evidence type="ECO:0000256" key="2">
    <source>
        <dbReference type="ARBA" id="ARBA00019907"/>
    </source>
</evidence>
<proteinExistence type="inferred from homology"/>
<keyword evidence="4" id="KW-0874">Quinone</keyword>
<keyword evidence="4" id="KW-1133">Transmembrane helix</keyword>
<comment type="function">
    <text evidence="4">NDH-1 shuttles electrons from NADH, via FMN and iron-sulfur (Fe-S) centers, to quinones in the respiratory chain. Couples the redox reaction to proton translocation (for every two electrons transferred, four hydrogen ions are translocated across the cytoplasmic membrane), and thus conserves the redox energy in a proton gradient.</text>
</comment>
<evidence type="ECO:0000256" key="4">
    <source>
        <dbReference type="RuleBase" id="RU004429"/>
    </source>
</evidence>
<organism evidence="5 6">
    <name type="scientific">Candidatus Blochmannia ocreatus</name>
    <name type="common">nom. nud.</name>
    <dbReference type="NCBI Taxonomy" id="251538"/>
    <lineage>
        <taxon>Bacteria</taxon>
        <taxon>Pseudomonadati</taxon>
        <taxon>Pseudomonadota</taxon>
        <taxon>Gammaproteobacteria</taxon>
        <taxon>Enterobacterales</taxon>
        <taxon>Enterobacteriaceae</taxon>
        <taxon>ant endosymbionts</taxon>
        <taxon>Candidatus Blochmanniella</taxon>
    </lineage>
</organism>